<sequence>MAGRFPLYPNFKGTNFSTYVMRFITNAQHTVVLSQSRLAGVAVTNSDRGEVFILLDWSQFSSGTSSNTTQIANAVVPALLQTNFFPELGGHSVVEFPIHLIGHSRGGSVISEISRLLGAQGIWVDQQTTLDPHPLNNDGFAEPILSAVDASVKAYANVLYADNYYQTISSLVRGESITGAYNRKLTNLSGGYGNTGTLAPEHSNVHLWYHGTVETNTPSSDTEASITSTERNSWWTANESHGAAGGFLYSLIGGGNRLGTNEPAGSGLGQIRSGFNSALNIGSGLGARTALPSNNGFWPNALKFNLLTNAPFRPGDTVPFRFYYQCGVSSSADVRVYVDVDSNPYNINQKQIVQFQVAGTGISSISFTNISTILNGASINPGTYAVYARISDGSRTRYLYAPEPLIVLPSLQPPTLISVRGNPFQLNIVGFPGQQLIIQTSTNFADWIPLKTNTLAATNTLFIDASSPIFSRRFYRARLVP</sequence>
<dbReference type="Gene3D" id="3.40.50.1820">
    <property type="entry name" value="alpha/beta hydrolase"/>
    <property type="match status" value="1"/>
</dbReference>
<organism evidence="1 2">
    <name type="scientific">Pedosphaera parvula (strain Ellin514)</name>
    <dbReference type="NCBI Taxonomy" id="320771"/>
    <lineage>
        <taxon>Bacteria</taxon>
        <taxon>Pseudomonadati</taxon>
        <taxon>Verrucomicrobiota</taxon>
        <taxon>Pedosphaerae</taxon>
        <taxon>Pedosphaerales</taxon>
        <taxon>Pedosphaeraceae</taxon>
        <taxon>Pedosphaera</taxon>
    </lineage>
</organism>
<dbReference type="SUPFAM" id="SSF53474">
    <property type="entry name" value="alpha/beta-Hydrolases"/>
    <property type="match status" value="1"/>
</dbReference>
<dbReference type="STRING" id="320771.Cflav_PD0453"/>
<dbReference type="Proteomes" id="UP000003688">
    <property type="component" value="Unassembled WGS sequence"/>
</dbReference>
<name>B9XS42_PEDPL</name>
<accession>B9XS42</accession>
<comment type="caution">
    <text evidence="1">The sequence shown here is derived from an EMBL/GenBank/DDBJ whole genome shotgun (WGS) entry which is preliminary data.</text>
</comment>
<evidence type="ECO:0000313" key="1">
    <source>
        <dbReference type="EMBL" id="EEF57338.1"/>
    </source>
</evidence>
<dbReference type="OrthoDB" id="9805159at2"/>
<gene>
    <name evidence="1" type="ORF">Cflav_PD0453</name>
</gene>
<dbReference type="EMBL" id="ABOX02000073">
    <property type="protein sequence ID" value="EEF57338.1"/>
    <property type="molecule type" value="Genomic_DNA"/>
</dbReference>
<evidence type="ECO:0008006" key="3">
    <source>
        <dbReference type="Google" id="ProtNLM"/>
    </source>
</evidence>
<evidence type="ECO:0000313" key="2">
    <source>
        <dbReference type="Proteomes" id="UP000003688"/>
    </source>
</evidence>
<proteinExistence type="predicted"/>
<dbReference type="RefSeq" id="WP_007418625.1">
    <property type="nucleotide sequence ID" value="NZ_ABOX02000073.1"/>
</dbReference>
<dbReference type="InterPro" id="IPR029058">
    <property type="entry name" value="AB_hydrolase_fold"/>
</dbReference>
<dbReference type="AlphaFoldDB" id="B9XS42"/>
<keyword evidence="2" id="KW-1185">Reference proteome</keyword>
<reference evidence="1 2" key="1">
    <citation type="journal article" date="2011" name="J. Bacteriol.">
        <title>Genome sequence of 'Pedosphaera parvula' Ellin514, an aerobic Verrucomicrobial isolate from pasture soil.</title>
        <authorList>
            <person name="Kant R."/>
            <person name="van Passel M.W."/>
            <person name="Sangwan P."/>
            <person name="Palva A."/>
            <person name="Lucas S."/>
            <person name="Copeland A."/>
            <person name="Lapidus A."/>
            <person name="Glavina Del Rio T."/>
            <person name="Dalin E."/>
            <person name="Tice H."/>
            <person name="Bruce D."/>
            <person name="Goodwin L."/>
            <person name="Pitluck S."/>
            <person name="Chertkov O."/>
            <person name="Larimer F.W."/>
            <person name="Land M.L."/>
            <person name="Hauser L."/>
            <person name="Brettin T.S."/>
            <person name="Detter J.C."/>
            <person name="Han S."/>
            <person name="de Vos W.M."/>
            <person name="Janssen P.H."/>
            <person name="Smidt H."/>
        </authorList>
    </citation>
    <scope>NUCLEOTIDE SEQUENCE [LARGE SCALE GENOMIC DNA]</scope>
    <source>
        <strain evidence="1 2">Ellin514</strain>
    </source>
</reference>
<protein>
    <recommendedName>
        <fullName evidence="3">Alpha/beta hydrolase</fullName>
    </recommendedName>
</protein>